<evidence type="ECO:0000256" key="1">
    <source>
        <dbReference type="SAM" id="SignalP"/>
    </source>
</evidence>
<evidence type="ECO:0000313" key="3">
    <source>
        <dbReference type="Proteomes" id="UP000298493"/>
    </source>
</evidence>
<dbReference type="Proteomes" id="UP000298493">
    <property type="component" value="Unassembled WGS sequence"/>
</dbReference>
<proteinExistence type="predicted"/>
<feature type="chain" id="PRO_5021362123" evidence="1">
    <location>
        <begin position="18"/>
        <end position="82"/>
    </location>
</feature>
<name>A0A4Z1P2A2_9PEZI</name>
<sequence length="82" mass="8894">MKFTTFTVLFFASGINALWVTECQVYVTESEPYGTCFNMQANGQLNPLGPRQPCAKGMAVLLRGDVELSAVLETGRVALMCG</sequence>
<dbReference type="EMBL" id="SNSC02000008">
    <property type="protein sequence ID" value="TID21975.1"/>
    <property type="molecule type" value="Genomic_DNA"/>
</dbReference>
<organism evidence="2 3">
    <name type="scientific">Venturia nashicola</name>
    <dbReference type="NCBI Taxonomy" id="86259"/>
    <lineage>
        <taxon>Eukaryota</taxon>
        <taxon>Fungi</taxon>
        <taxon>Dikarya</taxon>
        <taxon>Ascomycota</taxon>
        <taxon>Pezizomycotina</taxon>
        <taxon>Dothideomycetes</taxon>
        <taxon>Pleosporomycetidae</taxon>
        <taxon>Venturiales</taxon>
        <taxon>Venturiaceae</taxon>
        <taxon>Venturia</taxon>
    </lineage>
</organism>
<feature type="signal peptide" evidence="1">
    <location>
        <begin position="1"/>
        <end position="17"/>
    </location>
</feature>
<dbReference type="AlphaFoldDB" id="A0A4Z1P2A2"/>
<evidence type="ECO:0000313" key="2">
    <source>
        <dbReference type="EMBL" id="TID21975.1"/>
    </source>
</evidence>
<accession>A0A4Z1P2A2</accession>
<keyword evidence="1" id="KW-0732">Signal</keyword>
<comment type="caution">
    <text evidence="2">The sequence shown here is derived from an EMBL/GenBank/DDBJ whole genome shotgun (WGS) entry which is preliminary data.</text>
</comment>
<reference evidence="2 3" key="1">
    <citation type="submission" date="2019-04" db="EMBL/GenBank/DDBJ databases">
        <title>High contiguity whole genome sequence and gene annotation resource for two Venturia nashicola isolates.</title>
        <authorList>
            <person name="Prokchorchik M."/>
            <person name="Won K."/>
            <person name="Lee Y."/>
            <person name="Choi E.D."/>
            <person name="Segonzac C."/>
            <person name="Sohn K.H."/>
        </authorList>
    </citation>
    <scope>NUCLEOTIDE SEQUENCE [LARGE SCALE GENOMIC DNA]</scope>
    <source>
        <strain evidence="2 3">PRI2</strain>
    </source>
</reference>
<protein>
    <submittedName>
        <fullName evidence="2">Uncharacterized protein</fullName>
    </submittedName>
</protein>
<keyword evidence="3" id="KW-1185">Reference proteome</keyword>
<gene>
    <name evidence="2" type="ORF">E6O75_ATG10768</name>
</gene>